<dbReference type="InterPro" id="IPR000835">
    <property type="entry name" value="HTH_MarR-typ"/>
</dbReference>
<dbReference type="InterPro" id="IPR036390">
    <property type="entry name" value="WH_DNA-bd_sf"/>
</dbReference>
<dbReference type="SUPFAM" id="SSF46785">
    <property type="entry name" value="Winged helix' DNA-binding domain"/>
    <property type="match status" value="1"/>
</dbReference>
<dbReference type="GO" id="GO:0003677">
    <property type="term" value="F:DNA binding"/>
    <property type="evidence" value="ECO:0007669"/>
    <property type="project" value="UniProtKB-KW"/>
</dbReference>
<dbReference type="AlphaFoldDB" id="A0A3B0CEB3"/>
<evidence type="ECO:0000256" key="3">
    <source>
        <dbReference type="ARBA" id="ARBA00023163"/>
    </source>
</evidence>
<dbReference type="InterPro" id="IPR023187">
    <property type="entry name" value="Tscrpt_reg_MarR-type_CS"/>
</dbReference>
<comment type="caution">
    <text evidence="5">The sequence shown here is derived from an EMBL/GenBank/DDBJ whole genome shotgun (WGS) entry which is preliminary data.</text>
</comment>
<dbReference type="Pfam" id="PF01047">
    <property type="entry name" value="MarR"/>
    <property type="match status" value="1"/>
</dbReference>
<evidence type="ECO:0000313" key="6">
    <source>
        <dbReference type="Proteomes" id="UP000276603"/>
    </source>
</evidence>
<evidence type="ECO:0000256" key="1">
    <source>
        <dbReference type="ARBA" id="ARBA00023015"/>
    </source>
</evidence>
<dbReference type="PANTHER" id="PTHR42756">
    <property type="entry name" value="TRANSCRIPTIONAL REGULATOR, MARR"/>
    <property type="match status" value="1"/>
</dbReference>
<keyword evidence="1" id="KW-0805">Transcription regulation</keyword>
<dbReference type="PROSITE" id="PS50995">
    <property type="entry name" value="HTH_MARR_2"/>
    <property type="match status" value="1"/>
</dbReference>
<dbReference type="PROSITE" id="PS01117">
    <property type="entry name" value="HTH_MARR_1"/>
    <property type="match status" value="1"/>
</dbReference>
<reference evidence="5 6" key="1">
    <citation type="submission" date="2018-10" db="EMBL/GenBank/DDBJ databases">
        <title>Ulvibacterium marinum gen. nov., sp. nov., a novel marine bacterium of the family Flavobacteriaceae, isolated from a culture of the green alga Ulva prolifera.</title>
        <authorList>
            <person name="Zhang Z."/>
        </authorList>
    </citation>
    <scope>NUCLEOTIDE SEQUENCE [LARGE SCALE GENOMIC DNA]</scope>
    <source>
        <strain evidence="5 6">CCMM003</strain>
    </source>
</reference>
<proteinExistence type="predicted"/>
<dbReference type="GO" id="GO:0003700">
    <property type="term" value="F:DNA-binding transcription factor activity"/>
    <property type="evidence" value="ECO:0007669"/>
    <property type="project" value="InterPro"/>
</dbReference>
<organism evidence="5 6">
    <name type="scientific">Ulvibacterium marinum</name>
    <dbReference type="NCBI Taxonomy" id="2419782"/>
    <lineage>
        <taxon>Bacteria</taxon>
        <taxon>Pseudomonadati</taxon>
        <taxon>Bacteroidota</taxon>
        <taxon>Flavobacteriia</taxon>
        <taxon>Flavobacteriales</taxon>
        <taxon>Flavobacteriaceae</taxon>
        <taxon>Ulvibacterium</taxon>
    </lineage>
</organism>
<dbReference type="OrthoDB" id="996843at2"/>
<dbReference type="PANTHER" id="PTHR42756:SF1">
    <property type="entry name" value="TRANSCRIPTIONAL REPRESSOR OF EMRAB OPERON"/>
    <property type="match status" value="1"/>
</dbReference>
<keyword evidence="6" id="KW-1185">Reference proteome</keyword>
<feature type="domain" description="HTH marR-type" evidence="4">
    <location>
        <begin position="10"/>
        <end position="144"/>
    </location>
</feature>
<dbReference type="SMART" id="SM00347">
    <property type="entry name" value="HTH_MARR"/>
    <property type="match status" value="1"/>
</dbReference>
<dbReference type="RefSeq" id="WP_120710618.1">
    <property type="nucleotide sequence ID" value="NZ_CANMKH010000008.1"/>
</dbReference>
<dbReference type="Gene3D" id="1.10.10.10">
    <property type="entry name" value="Winged helix-like DNA-binding domain superfamily/Winged helix DNA-binding domain"/>
    <property type="match status" value="1"/>
</dbReference>
<dbReference type="EMBL" id="RBCJ01000001">
    <property type="protein sequence ID" value="RKN83411.1"/>
    <property type="molecule type" value="Genomic_DNA"/>
</dbReference>
<keyword evidence="2" id="KW-0238">DNA-binding</keyword>
<gene>
    <name evidence="5" type="ORF">D7Z94_06200</name>
</gene>
<keyword evidence="3" id="KW-0804">Transcription</keyword>
<evidence type="ECO:0000313" key="5">
    <source>
        <dbReference type="EMBL" id="RKN83411.1"/>
    </source>
</evidence>
<accession>A0A3B0CEB3</accession>
<evidence type="ECO:0000256" key="2">
    <source>
        <dbReference type="ARBA" id="ARBA00023125"/>
    </source>
</evidence>
<sequence>MKIEVVADIDSSLAPWIGKTSKIVDYYLQDALQQHGFKLTKEQFVLLKKLTEKDGLNQNELASLLYRDKSTMARLLAKMEKKGHVRREQSHKDKRINKIYITEKGKLTFDKTIPVVARIINILEHDITQTEKEHMINILKKVQSNLKLKPALPQERS</sequence>
<dbReference type="PRINTS" id="PR00598">
    <property type="entry name" value="HTHMARR"/>
</dbReference>
<dbReference type="InterPro" id="IPR036388">
    <property type="entry name" value="WH-like_DNA-bd_sf"/>
</dbReference>
<protein>
    <submittedName>
        <fullName evidence="5">MarR family transcriptional regulator</fullName>
    </submittedName>
</protein>
<dbReference type="Proteomes" id="UP000276603">
    <property type="component" value="Unassembled WGS sequence"/>
</dbReference>
<name>A0A3B0CEB3_9FLAO</name>
<evidence type="ECO:0000259" key="4">
    <source>
        <dbReference type="PROSITE" id="PS50995"/>
    </source>
</evidence>